<accession>A0ACC3YZI5</accession>
<protein>
    <submittedName>
        <fullName evidence="1">Uncharacterized protein</fullName>
    </submittedName>
</protein>
<dbReference type="EMBL" id="VUJX02000004">
    <property type="protein sequence ID" value="KAL0937349.1"/>
    <property type="molecule type" value="Genomic_DNA"/>
</dbReference>
<keyword evidence="2" id="KW-1185">Reference proteome</keyword>
<gene>
    <name evidence="1" type="ORF">CTRU02_207080</name>
</gene>
<reference evidence="1 2" key="1">
    <citation type="journal article" date="2020" name="Phytopathology">
        <title>Genome Sequence Resources of Colletotrichum truncatum, C. plurivorum, C. musicola, and C. sojae: Four Species Pathogenic to Soybean (Glycine max).</title>
        <authorList>
            <person name="Rogerio F."/>
            <person name="Boufleur T.R."/>
            <person name="Ciampi-Guillardi M."/>
            <person name="Sukno S.A."/>
            <person name="Thon M.R."/>
            <person name="Massola Junior N.S."/>
            <person name="Baroncelli R."/>
        </authorList>
    </citation>
    <scope>NUCLEOTIDE SEQUENCE [LARGE SCALE GENOMIC DNA]</scope>
    <source>
        <strain evidence="1 2">CMES1059</strain>
    </source>
</reference>
<sequence>MRGKVDDSGQQPVPSCRASSGHCQRSPAYKNRLRVGNRSAASFWGRQKKKLMQVGPPPTIPKSTIASWSWIPLPGTTPPSLSPQKRALSVSLTHSLSPTPARPIVLPEEPEEPEERGGFDECV</sequence>
<evidence type="ECO:0000313" key="1">
    <source>
        <dbReference type="EMBL" id="KAL0937349.1"/>
    </source>
</evidence>
<proteinExistence type="predicted"/>
<dbReference type="Proteomes" id="UP000805649">
    <property type="component" value="Unassembled WGS sequence"/>
</dbReference>
<evidence type="ECO:0000313" key="2">
    <source>
        <dbReference type="Proteomes" id="UP000805649"/>
    </source>
</evidence>
<organism evidence="1 2">
    <name type="scientific">Colletotrichum truncatum</name>
    <name type="common">Anthracnose fungus</name>
    <name type="synonym">Colletotrichum capsici</name>
    <dbReference type="NCBI Taxonomy" id="5467"/>
    <lineage>
        <taxon>Eukaryota</taxon>
        <taxon>Fungi</taxon>
        <taxon>Dikarya</taxon>
        <taxon>Ascomycota</taxon>
        <taxon>Pezizomycotina</taxon>
        <taxon>Sordariomycetes</taxon>
        <taxon>Hypocreomycetidae</taxon>
        <taxon>Glomerellales</taxon>
        <taxon>Glomerellaceae</taxon>
        <taxon>Colletotrichum</taxon>
        <taxon>Colletotrichum truncatum species complex</taxon>
    </lineage>
</organism>
<name>A0ACC3YZI5_COLTU</name>
<comment type="caution">
    <text evidence="1">The sequence shown here is derived from an EMBL/GenBank/DDBJ whole genome shotgun (WGS) entry which is preliminary data.</text>
</comment>